<dbReference type="GO" id="GO:0033539">
    <property type="term" value="P:fatty acid beta-oxidation using acyl-CoA dehydrogenase"/>
    <property type="evidence" value="ECO:0007669"/>
    <property type="project" value="TreeGrafter"/>
</dbReference>
<dbReference type="Pfam" id="PF01012">
    <property type="entry name" value="ETF"/>
    <property type="match status" value="1"/>
</dbReference>
<comment type="subcellular location">
    <subcellularLocation>
        <location evidence="1">Mitochondrion matrix</location>
    </subcellularLocation>
</comment>
<gene>
    <name evidence="6" type="ORF">LUZ63_001669</name>
</gene>
<evidence type="ECO:0000256" key="3">
    <source>
        <dbReference type="ARBA" id="ARBA00022448"/>
    </source>
</evidence>
<reference evidence="6" key="1">
    <citation type="journal article" date="2022" name="Cell">
        <title>Repeat-based holocentromeres influence genome architecture and karyotype evolution.</title>
        <authorList>
            <person name="Hofstatter P.G."/>
            <person name="Thangavel G."/>
            <person name="Lux T."/>
            <person name="Neumann P."/>
            <person name="Vondrak T."/>
            <person name="Novak P."/>
            <person name="Zhang M."/>
            <person name="Costa L."/>
            <person name="Castellani M."/>
            <person name="Scott A."/>
            <person name="Toegelov H."/>
            <person name="Fuchs J."/>
            <person name="Mata-Sucre Y."/>
            <person name="Dias Y."/>
            <person name="Vanzela A.L.L."/>
            <person name="Huettel B."/>
            <person name="Almeida C.C.S."/>
            <person name="Simkova H."/>
            <person name="Souza G."/>
            <person name="Pedrosa-Harand A."/>
            <person name="Macas J."/>
            <person name="Mayer K.F.X."/>
            <person name="Houben A."/>
            <person name="Marques A."/>
        </authorList>
    </citation>
    <scope>NUCLEOTIDE SEQUENCE</scope>
    <source>
        <strain evidence="6">RhyBre1mFocal</strain>
    </source>
</reference>
<dbReference type="GO" id="GO:0005759">
    <property type="term" value="C:mitochondrial matrix"/>
    <property type="evidence" value="ECO:0007669"/>
    <property type="project" value="UniProtKB-SubCell"/>
</dbReference>
<dbReference type="GO" id="GO:0009063">
    <property type="term" value="P:amino acid catabolic process"/>
    <property type="evidence" value="ECO:0007669"/>
    <property type="project" value="TreeGrafter"/>
</dbReference>
<dbReference type="InterPro" id="IPR014730">
    <property type="entry name" value="ETF_a/b_N"/>
</dbReference>
<dbReference type="EMBL" id="JAMQYH010000001">
    <property type="protein sequence ID" value="KAJ1701890.1"/>
    <property type="molecule type" value="Genomic_DNA"/>
</dbReference>
<keyword evidence="3" id="KW-0813">Transport</keyword>
<sequence>MKIMVAVKRVVYWAVKIRVKPDKVNFRWYLFSSFSDGWKQTNVKMSMNTFCEIALEEALRIRESGLAKEVVAVSVRPAQCTDTVQTALAMAADQAVHVDAGTAYMRPLSVVKILRALVQAEQPGLLILGKQVLMI</sequence>
<evidence type="ECO:0000256" key="4">
    <source>
        <dbReference type="ARBA" id="ARBA00022982"/>
    </source>
</evidence>
<accession>A0A9Q0CXC6</accession>
<organism evidence="6 7">
    <name type="scientific">Rhynchospora breviuscula</name>
    <dbReference type="NCBI Taxonomy" id="2022672"/>
    <lineage>
        <taxon>Eukaryota</taxon>
        <taxon>Viridiplantae</taxon>
        <taxon>Streptophyta</taxon>
        <taxon>Embryophyta</taxon>
        <taxon>Tracheophyta</taxon>
        <taxon>Spermatophyta</taxon>
        <taxon>Magnoliopsida</taxon>
        <taxon>Liliopsida</taxon>
        <taxon>Poales</taxon>
        <taxon>Cyperaceae</taxon>
        <taxon>Cyperoideae</taxon>
        <taxon>Rhynchosporeae</taxon>
        <taxon>Rhynchospora</taxon>
    </lineage>
</organism>
<dbReference type="AlphaFoldDB" id="A0A9Q0CXC6"/>
<keyword evidence="7" id="KW-1185">Reference proteome</keyword>
<comment type="similarity">
    <text evidence="2">Belongs to the ETF beta-subunit/FixA family.</text>
</comment>
<comment type="caution">
    <text evidence="6">The sequence shown here is derived from an EMBL/GenBank/DDBJ whole genome shotgun (WGS) entry which is preliminary data.</text>
</comment>
<dbReference type="PANTHER" id="PTHR21294:SF8">
    <property type="entry name" value="ELECTRON TRANSFER FLAVOPROTEIN SUBUNIT BETA"/>
    <property type="match status" value="1"/>
</dbReference>
<evidence type="ECO:0000256" key="1">
    <source>
        <dbReference type="ARBA" id="ARBA00004305"/>
    </source>
</evidence>
<proteinExistence type="inferred from homology"/>
<dbReference type="InterPro" id="IPR012255">
    <property type="entry name" value="ETF_b"/>
</dbReference>
<dbReference type="SUPFAM" id="SSF52402">
    <property type="entry name" value="Adenine nucleotide alpha hydrolases-like"/>
    <property type="match status" value="1"/>
</dbReference>
<feature type="domain" description="Electron transfer flavoprotein alpha/beta-subunit N-terminal" evidence="5">
    <location>
        <begin position="42"/>
        <end position="131"/>
    </location>
</feature>
<evidence type="ECO:0000313" key="7">
    <source>
        <dbReference type="Proteomes" id="UP001151287"/>
    </source>
</evidence>
<keyword evidence="4" id="KW-0249">Electron transport</keyword>
<dbReference type="PANTHER" id="PTHR21294">
    <property type="entry name" value="ELECTRON TRANSFER FLAVOPROTEIN BETA-SUBUNIT"/>
    <property type="match status" value="1"/>
</dbReference>
<evidence type="ECO:0000259" key="5">
    <source>
        <dbReference type="Pfam" id="PF01012"/>
    </source>
</evidence>
<dbReference type="Proteomes" id="UP001151287">
    <property type="component" value="Unassembled WGS sequence"/>
</dbReference>
<evidence type="ECO:0000256" key="2">
    <source>
        <dbReference type="ARBA" id="ARBA00007557"/>
    </source>
</evidence>
<dbReference type="InterPro" id="IPR014729">
    <property type="entry name" value="Rossmann-like_a/b/a_fold"/>
</dbReference>
<dbReference type="OrthoDB" id="276685at2759"/>
<dbReference type="GO" id="GO:0009055">
    <property type="term" value="F:electron transfer activity"/>
    <property type="evidence" value="ECO:0007669"/>
    <property type="project" value="InterPro"/>
</dbReference>
<name>A0A9Q0CXC6_9POAL</name>
<dbReference type="Gene3D" id="3.40.50.620">
    <property type="entry name" value="HUPs"/>
    <property type="match status" value="1"/>
</dbReference>
<protein>
    <recommendedName>
        <fullName evidence="5">Electron transfer flavoprotein alpha/beta-subunit N-terminal domain-containing protein</fullName>
    </recommendedName>
</protein>
<evidence type="ECO:0000313" key="6">
    <source>
        <dbReference type="EMBL" id="KAJ1701890.1"/>
    </source>
</evidence>